<feature type="compositionally biased region" description="Polar residues" evidence="1">
    <location>
        <begin position="156"/>
        <end position="165"/>
    </location>
</feature>
<dbReference type="GeneID" id="34566004"/>
<dbReference type="InterPro" id="IPR016864">
    <property type="entry name" value="UCP028035"/>
</dbReference>
<evidence type="ECO:0000313" key="3">
    <source>
        <dbReference type="EMBL" id="OHE91802.1"/>
    </source>
</evidence>
<protein>
    <recommendedName>
        <fullName evidence="2">DUF6604 domain-containing protein</fullName>
    </recommendedName>
</protein>
<dbReference type="PANTHER" id="PTHR38795:SF1">
    <property type="entry name" value="DUF6604 DOMAIN-CONTAINING PROTEIN"/>
    <property type="match status" value="1"/>
</dbReference>
<reference evidence="3 4" key="1">
    <citation type="submission" date="2016-09" db="EMBL/GenBank/DDBJ databases">
        <authorList>
            <person name="Capua I."/>
            <person name="De Benedictis P."/>
            <person name="Joannis T."/>
            <person name="Lombin L.H."/>
            <person name="Cattoli G."/>
        </authorList>
    </citation>
    <scope>NUCLEOTIDE SEQUENCE [LARGE SCALE GENOMIC DNA]</scope>
    <source>
        <strain evidence="3 4">IMI 309357</strain>
    </source>
</reference>
<evidence type="ECO:0000259" key="2">
    <source>
        <dbReference type="Pfam" id="PF20253"/>
    </source>
</evidence>
<comment type="caution">
    <text evidence="3">The sequence shown here is derived from an EMBL/GenBank/DDBJ whole genome shotgun (WGS) entry which is preliminary data.</text>
</comment>
<feature type="compositionally biased region" description="Low complexity" evidence="1">
    <location>
        <begin position="520"/>
        <end position="534"/>
    </location>
</feature>
<dbReference type="OrthoDB" id="5339038at2759"/>
<feature type="region of interest" description="Disordered" evidence="1">
    <location>
        <begin position="807"/>
        <end position="845"/>
    </location>
</feature>
<evidence type="ECO:0000313" key="4">
    <source>
        <dbReference type="Proteomes" id="UP000176998"/>
    </source>
</evidence>
<dbReference type="PIRSF" id="PIRSF028035">
    <property type="entry name" value="UCP028035"/>
    <property type="match status" value="1"/>
</dbReference>
<sequence length="956" mass="107431">MATQNAFAVYKRDARHLAYWMVRASNFIIKTPTAKLVKKHLDIPPAIFRLFRSVIDARTAHLTFLRRVVTQEDPQFGKDIEIHETFIHYLKKAFVALGGDAWTESQQPGGEKNRHATSKMTAEELTDAIQFSALDILALSLESSDENSSDADGSSITEPSTTGSQRRARKKSGRGGKGKKKIKAPSAALNVVSIEEYSIDEADGGLEAEYFMASCAIAKECVSLREYLQGIWHEAAYCGLHGSIAGALSKLAIEMIRSTESDIFSEISGLHSYETCMMAITRSNLEIAQSAFNKALINLTPVSQQDGLKATFIDLKEYIQLGTYRDLVDFIEDYQQTRNGRPTEKMLAKIKYWDPTLDLQRVTKKERLKWRRSYTINWLYDLVNSFACGPLTALKEKSRVAGQGKERQLQLEDVDWLPNGPLITPSVILGLQEFASFVATLAMKKPGTDVRPYIMPHHVFQLQCIVDAFTVSCGWSNNTRWGHVLVPPSSGSRGPMKDIDGFLGCRNVKNGKEEYNSTQENNRSNKYNSNNEENSGNEENCEEEEICFGFLQSADLLAHILEADDPESHKGPVEFLGEFCKAFDFLGQSIPMDGNILPNSRFNHTGPNGLWRYSPFLCGVGLMEGLEMTYRMSMLLWDTIQEPVTMVHLHNNLVQHKHIGKPLAHYQLLQDMFPDGFFLDGHVPLSNFADAFLGIRELMWGAGRSKQQVARPAHEGFHRAFDLDRNLAFRRKSNLLLYREANWNVDWIPDNDLNPRTSLALLRAAQRVAEPHLTGKTDDERNLLGRVKAALDTDDEGLTSRMQSLLKQTTQVQSHQSLGAPSNGMEDLEKSASSTGAADMRPGAVSPKCIEPTRVQILNLVKRDLQNDVCGTHAYSTINYVLMTVNMLDNFKLSEIELERAHDPGYVSFYKYQNIPKLAKRTLLVDGILREHRETAGIKTVVKALESRREVSAYFP</sequence>
<dbReference type="Proteomes" id="UP000176998">
    <property type="component" value="Unassembled WGS sequence"/>
</dbReference>
<organism evidence="3 4">
    <name type="scientific">Colletotrichum orchidophilum</name>
    <dbReference type="NCBI Taxonomy" id="1209926"/>
    <lineage>
        <taxon>Eukaryota</taxon>
        <taxon>Fungi</taxon>
        <taxon>Dikarya</taxon>
        <taxon>Ascomycota</taxon>
        <taxon>Pezizomycotina</taxon>
        <taxon>Sordariomycetes</taxon>
        <taxon>Hypocreomycetidae</taxon>
        <taxon>Glomerellales</taxon>
        <taxon>Glomerellaceae</taxon>
        <taxon>Colletotrichum</taxon>
    </lineage>
</organism>
<evidence type="ECO:0000256" key="1">
    <source>
        <dbReference type="SAM" id="MobiDB-lite"/>
    </source>
</evidence>
<dbReference type="Pfam" id="PF20253">
    <property type="entry name" value="DUF6604"/>
    <property type="match status" value="1"/>
</dbReference>
<dbReference type="AlphaFoldDB" id="A0A1G4AS00"/>
<feature type="domain" description="DUF6604" evidence="2">
    <location>
        <begin position="33"/>
        <end position="264"/>
    </location>
</feature>
<proteinExistence type="predicted"/>
<feature type="compositionally biased region" description="Basic residues" evidence="1">
    <location>
        <begin position="166"/>
        <end position="182"/>
    </location>
</feature>
<dbReference type="RefSeq" id="XP_022468974.1">
    <property type="nucleotide sequence ID" value="XM_022624494.1"/>
</dbReference>
<gene>
    <name evidence="3" type="ORF">CORC01_12876</name>
</gene>
<dbReference type="EMBL" id="MJBS01000169">
    <property type="protein sequence ID" value="OHE91802.1"/>
    <property type="molecule type" value="Genomic_DNA"/>
</dbReference>
<feature type="region of interest" description="Disordered" evidence="1">
    <location>
        <begin position="513"/>
        <end position="538"/>
    </location>
</feature>
<dbReference type="InterPro" id="IPR046539">
    <property type="entry name" value="DUF6604"/>
</dbReference>
<accession>A0A1G4AS00</accession>
<keyword evidence="4" id="KW-1185">Reference proteome</keyword>
<dbReference type="PANTHER" id="PTHR38795">
    <property type="entry name" value="DUF6604 DOMAIN-CONTAINING PROTEIN"/>
    <property type="match status" value="1"/>
</dbReference>
<dbReference type="STRING" id="1209926.A0A1G4AS00"/>
<feature type="compositionally biased region" description="Polar residues" evidence="1">
    <location>
        <begin position="807"/>
        <end position="820"/>
    </location>
</feature>
<feature type="region of interest" description="Disordered" evidence="1">
    <location>
        <begin position="144"/>
        <end position="182"/>
    </location>
</feature>
<name>A0A1G4AS00_9PEZI</name>